<proteinExistence type="predicted"/>
<protein>
    <submittedName>
        <fullName evidence="1">Protein of uncharacterized function (DUF2810)</fullName>
    </submittedName>
</protein>
<dbReference type="EMBL" id="UAVY01000010">
    <property type="protein sequence ID" value="SQB40511.1"/>
    <property type="molecule type" value="Genomic_DNA"/>
</dbReference>
<dbReference type="Proteomes" id="UP000251584">
    <property type="component" value="Unassembled WGS sequence"/>
</dbReference>
<dbReference type="Gene3D" id="3.30.1370.150">
    <property type="entry name" value="Uncharacterised protein PF10928, DUF2810"/>
    <property type="match status" value="1"/>
</dbReference>
<evidence type="ECO:0000313" key="1">
    <source>
        <dbReference type="EMBL" id="SQB40511.1"/>
    </source>
</evidence>
<accession>A0A2X2WQR4</accession>
<dbReference type="AlphaFoldDB" id="A0A2X2WQR4"/>
<evidence type="ECO:0000313" key="2">
    <source>
        <dbReference type="Proteomes" id="UP000251584"/>
    </source>
</evidence>
<organism evidence="1 2">
    <name type="scientific">Citrobacter koseri</name>
    <name type="common">Citrobacter diversus</name>
    <dbReference type="NCBI Taxonomy" id="545"/>
    <lineage>
        <taxon>Bacteria</taxon>
        <taxon>Pseudomonadati</taxon>
        <taxon>Pseudomonadota</taxon>
        <taxon>Gammaproteobacteria</taxon>
        <taxon>Enterobacterales</taxon>
        <taxon>Enterobacteriaceae</taxon>
        <taxon>Citrobacter</taxon>
    </lineage>
</organism>
<sequence>MGKLKKSVRGLVVVHPMTALGREMGLKEMTGFRKNRVLTFCRVRARLPGPPFPSSPSIGPTNYPLIRSLVHSSLKFTYTSVANKQHLINHSLSLPLHPNIGRATFTHNVTKR</sequence>
<reference evidence="1 2" key="1">
    <citation type="submission" date="2018-06" db="EMBL/GenBank/DDBJ databases">
        <authorList>
            <consortium name="Pathogen Informatics"/>
            <person name="Doyle S."/>
        </authorList>
    </citation>
    <scope>NUCLEOTIDE SEQUENCE [LARGE SCALE GENOMIC DNA]</scope>
    <source>
        <strain evidence="1 2">NCTC10786</strain>
    </source>
</reference>
<dbReference type="InterPro" id="IPR021230">
    <property type="entry name" value="DUF2810"/>
</dbReference>
<gene>
    <name evidence="1" type="primary">yibL</name>
    <name evidence="1" type="ORF">NCTC10786_05616</name>
</gene>
<name>A0A2X2WQR4_CITKO</name>
<dbReference type="Pfam" id="PF10928">
    <property type="entry name" value="DUF2810"/>
    <property type="match status" value="1"/>
</dbReference>